<protein>
    <submittedName>
        <fullName evidence="1">Uncharacterized protein</fullName>
    </submittedName>
</protein>
<organism evidence="1 2">
    <name type="scientific">Flavobacterium frigidimaris</name>
    <dbReference type="NCBI Taxonomy" id="262320"/>
    <lineage>
        <taxon>Bacteria</taxon>
        <taxon>Pseudomonadati</taxon>
        <taxon>Bacteroidota</taxon>
        <taxon>Flavobacteriia</taxon>
        <taxon>Flavobacteriales</taxon>
        <taxon>Flavobacteriaceae</taxon>
        <taxon>Flavobacterium</taxon>
    </lineage>
</organism>
<evidence type="ECO:0000313" key="1">
    <source>
        <dbReference type="EMBL" id="OXA78565.1"/>
    </source>
</evidence>
<comment type="caution">
    <text evidence="1">The sequence shown here is derived from an EMBL/GenBank/DDBJ whole genome shotgun (WGS) entry which is preliminary data.</text>
</comment>
<accession>A0ABX4BQ29</accession>
<sequence length="63" mass="7818">MIFLREKFVTDLVVVFWFIKFFLEIKVSQFTINIDSREQAIELILFIKFNKPSQIYRRLRFNQ</sequence>
<dbReference type="Proteomes" id="UP000198382">
    <property type="component" value="Unassembled WGS sequence"/>
</dbReference>
<gene>
    <name evidence="1" type="ORF">B0A65_12570</name>
</gene>
<reference evidence="1 2" key="1">
    <citation type="submission" date="2016-11" db="EMBL/GenBank/DDBJ databases">
        <title>Whole genomes of Flavobacteriaceae.</title>
        <authorList>
            <person name="Stine C."/>
            <person name="Li C."/>
            <person name="Tadesse D."/>
        </authorList>
    </citation>
    <scope>NUCLEOTIDE SEQUENCE [LARGE SCALE GENOMIC DNA]</scope>
    <source>
        <strain evidence="1 2">DSM 15937</strain>
    </source>
</reference>
<name>A0ABX4BQ29_FLAFR</name>
<keyword evidence="2" id="KW-1185">Reference proteome</keyword>
<evidence type="ECO:0000313" key="2">
    <source>
        <dbReference type="Proteomes" id="UP000198382"/>
    </source>
</evidence>
<dbReference type="EMBL" id="MUGV01000020">
    <property type="protein sequence ID" value="OXA78565.1"/>
    <property type="molecule type" value="Genomic_DNA"/>
</dbReference>
<proteinExistence type="predicted"/>